<feature type="domain" description="Ig-like" evidence="3">
    <location>
        <begin position="36"/>
        <end position="124"/>
    </location>
</feature>
<reference evidence="4 5" key="1">
    <citation type="journal article" date="2021" name="Elife">
        <title>Chloroplast acquisition without the gene transfer in kleptoplastic sea slugs, Plakobranchus ocellatus.</title>
        <authorList>
            <person name="Maeda T."/>
            <person name="Takahashi S."/>
            <person name="Yoshida T."/>
            <person name="Shimamura S."/>
            <person name="Takaki Y."/>
            <person name="Nagai Y."/>
            <person name="Toyoda A."/>
            <person name="Suzuki Y."/>
            <person name="Arimoto A."/>
            <person name="Ishii H."/>
            <person name="Satoh N."/>
            <person name="Nishiyama T."/>
            <person name="Hasebe M."/>
            <person name="Maruyama T."/>
            <person name="Minagawa J."/>
            <person name="Obokata J."/>
            <person name="Shigenobu S."/>
        </authorList>
    </citation>
    <scope>NUCLEOTIDE SEQUENCE [LARGE SCALE GENOMIC DNA]</scope>
</reference>
<evidence type="ECO:0000259" key="3">
    <source>
        <dbReference type="PROSITE" id="PS50835"/>
    </source>
</evidence>
<accession>A0AAV4HSG1</accession>
<organism evidence="4 5">
    <name type="scientific">Elysia marginata</name>
    <dbReference type="NCBI Taxonomy" id="1093978"/>
    <lineage>
        <taxon>Eukaryota</taxon>
        <taxon>Metazoa</taxon>
        <taxon>Spiralia</taxon>
        <taxon>Lophotrochozoa</taxon>
        <taxon>Mollusca</taxon>
        <taxon>Gastropoda</taxon>
        <taxon>Heterobranchia</taxon>
        <taxon>Euthyneura</taxon>
        <taxon>Panpulmonata</taxon>
        <taxon>Sacoglossa</taxon>
        <taxon>Placobranchoidea</taxon>
        <taxon>Plakobranchidae</taxon>
        <taxon>Elysia</taxon>
    </lineage>
</organism>
<sequence length="129" mass="14213">MNTQTFNLPQLNIGGDQAKKKSKKKKEDKPEPEVAPEFVVKPRRQFIDDGAVAKFKASFDGPASTQLFWSKGGTVLVPDDHYKIYEADGFHHLEVLNVTPQDNGEFTVTVINAVGSESATAELEVFGEC</sequence>
<keyword evidence="5" id="KW-1185">Reference proteome</keyword>
<name>A0AAV4HSG1_9GAST</name>
<evidence type="ECO:0000313" key="5">
    <source>
        <dbReference type="Proteomes" id="UP000762676"/>
    </source>
</evidence>
<keyword evidence="4" id="KW-0808">Transferase</keyword>
<dbReference type="Gene3D" id="2.60.40.10">
    <property type="entry name" value="Immunoglobulins"/>
    <property type="match status" value="1"/>
</dbReference>
<evidence type="ECO:0000313" key="4">
    <source>
        <dbReference type="EMBL" id="GFS00859.1"/>
    </source>
</evidence>
<dbReference type="EMBL" id="BMAT01009188">
    <property type="protein sequence ID" value="GFS00859.1"/>
    <property type="molecule type" value="Genomic_DNA"/>
</dbReference>
<gene>
    <name evidence="4" type="ORF">ElyMa_004566400</name>
</gene>
<dbReference type="InterPro" id="IPR013783">
    <property type="entry name" value="Ig-like_fold"/>
</dbReference>
<feature type="compositionally biased region" description="Polar residues" evidence="2">
    <location>
        <begin position="1"/>
        <end position="10"/>
    </location>
</feature>
<dbReference type="InterPro" id="IPR007110">
    <property type="entry name" value="Ig-like_dom"/>
</dbReference>
<feature type="region of interest" description="Disordered" evidence="2">
    <location>
        <begin position="1"/>
        <end position="35"/>
    </location>
</feature>
<dbReference type="InterPro" id="IPR013098">
    <property type="entry name" value="Ig_I-set"/>
</dbReference>
<keyword evidence="1" id="KW-0393">Immunoglobulin domain</keyword>
<dbReference type="PROSITE" id="PS50835">
    <property type="entry name" value="IG_LIKE"/>
    <property type="match status" value="1"/>
</dbReference>
<dbReference type="PANTHER" id="PTHR47633">
    <property type="entry name" value="IMMUNOGLOBULIN"/>
    <property type="match status" value="1"/>
</dbReference>
<dbReference type="InterPro" id="IPR036179">
    <property type="entry name" value="Ig-like_dom_sf"/>
</dbReference>
<dbReference type="SUPFAM" id="SSF48726">
    <property type="entry name" value="Immunoglobulin"/>
    <property type="match status" value="1"/>
</dbReference>
<dbReference type="SMART" id="SM00409">
    <property type="entry name" value="IG"/>
    <property type="match status" value="1"/>
</dbReference>
<keyword evidence="4" id="KW-0418">Kinase</keyword>
<protein>
    <submittedName>
        <fullName evidence="4">Myosin light chain kinase, smooth muscle</fullName>
    </submittedName>
</protein>
<evidence type="ECO:0000256" key="1">
    <source>
        <dbReference type="ARBA" id="ARBA00023319"/>
    </source>
</evidence>
<dbReference type="Proteomes" id="UP000762676">
    <property type="component" value="Unassembled WGS sequence"/>
</dbReference>
<evidence type="ECO:0000256" key="2">
    <source>
        <dbReference type="SAM" id="MobiDB-lite"/>
    </source>
</evidence>
<dbReference type="Pfam" id="PF07679">
    <property type="entry name" value="I-set"/>
    <property type="match status" value="1"/>
</dbReference>
<dbReference type="GO" id="GO:0016301">
    <property type="term" value="F:kinase activity"/>
    <property type="evidence" value="ECO:0007669"/>
    <property type="project" value="UniProtKB-KW"/>
</dbReference>
<dbReference type="AlphaFoldDB" id="A0AAV4HSG1"/>
<dbReference type="FunFam" id="2.60.40.10:FF:000107">
    <property type="entry name" value="Myosin, light chain kinase a"/>
    <property type="match status" value="1"/>
</dbReference>
<dbReference type="InterPro" id="IPR003599">
    <property type="entry name" value="Ig_sub"/>
</dbReference>
<comment type="caution">
    <text evidence="4">The sequence shown here is derived from an EMBL/GenBank/DDBJ whole genome shotgun (WGS) entry which is preliminary data.</text>
</comment>
<proteinExistence type="predicted"/>